<proteinExistence type="predicted"/>
<dbReference type="AlphaFoldDB" id="A0A0V0SAT6"/>
<name>A0A0V0SAT6_9BILA</name>
<accession>A0A0V0SAT6</accession>
<evidence type="ECO:0000313" key="2">
    <source>
        <dbReference type="Proteomes" id="UP000054630"/>
    </source>
</evidence>
<sequence length="107" mass="12095">MGRRAGKSEIELVGRFILGLASQELHREFRLWEPATLAKARQLAESVIEIEEGRRKTVDDAASGNGGLARAMEALARRLDKLEATRERPSRLQLARRTMECFQCDDI</sequence>
<evidence type="ECO:0000313" key="1">
    <source>
        <dbReference type="EMBL" id="KRX23828.1"/>
    </source>
</evidence>
<dbReference type="Proteomes" id="UP000054630">
    <property type="component" value="Unassembled WGS sequence"/>
</dbReference>
<comment type="caution">
    <text evidence="1">The sequence shown here is derived from an EMBL/GenBank/DDBJ whole genome shotgun (WGS) entry which is preliminary data.</text>
</comment>
<keyword evidence="2" id="KW-1185">Reference proteome</keyword>
<reference evidence="1 2" key="1">
    <citation type="submission" date="2015-01" db="EMBL/GenBank/DDBJ databases">
        <title>Evolution of Trichinella species and genotypes.</title>
        <authorList>
            <person name="Korhonen P.K."/>
            <person name="Edoardo P."/>
            <person name="Giuseppe L.R."/>
            <person name="Gasser R.B."/>
        </authorList>
    </citation>
    <scope>NUCLEOTIDE SEQUENCE [LARGE SCALE GENOMIC DNA]</scope>
    <source>
        <strain evidence="1">ISS37</strain>
    </source>
</reference>
<gene>
    <name evidence="1" type="ORF">T07_4974</name>
</gene>
<dbReference type="EMBL" id="JYDL01000021">
    <property type="protein sequence ID" value="KRX23828.1"/>
    <property type="molecule type" value="Genomic_DNA"/>
</dbReference>
<protein>
    <submittedName>
        <fullName evidence="1">Uncharacterized protein</fullName>
    </submittedName>
</protein>
<organism evidence="1 2">
    <name type="scientific">Trichinella nelsoni</name>
    <dbReference type="NCBI Taxonomy" id="6336"/>
    <lineage>
        <taxon>Eukaryota</taxon>
        <taxon>Metazoa</taxon>
        <taxon>Ecdysozoa</taxon>
        <taxon>Nematoda</taxon>
        <taxon>Enoplea</taxon>
        <taxon>Dorylaimia</taxon>
        <taxon>Trichinellida</taxon>
        <taxon>Trichinellidae</taxon>
        <taxon>Trichinella</taxon>
    </lineage>
</organism>